<evidence type="ECO:0000313" key="2">
    <source>
        <dbReference type="Proteomes" id="UP001060919"/>
    </source>
</evidence>
<dbReference type="EMBL" id="AP026867">
    <property type="protein sequence ID" value="BDS09504.1"/>
    <property type="molecule type" value="Genomic_DNA"/>
</dbReference>
<dbReference type="Proteomes" id="UP001060919">
    <property type="component" value="Chromosome"/>
</dbReference>
<name>A0A915VMQ2_9BACT</name>
<reference evidence="1" key="1">
    <citation type="submission" date="2022-09" db="EMBL/GenBank/DDBJ databases">
        <title>Aureispira anguillicida sp. nov., isolated from Leptocephalus of Japanese eel Anguilla japonica.</title>
        <authorList>
            <person name="Yuasa K."/>
            <person name="Mekata T."/>
            <person name="Ikunari K."/>
        </authorList>
    </citation>
    <scope>NUCLEOTIDE SEQUENCE</scope>
    <source>
        <strain evidence="1">EL160426</strain>
    </source>
</reference>
<sequence>MSSIIDVLRAVVDDRYIHADNKSLITLSESSSGSTCRNVTLQKTNRIKQVLVLDTDLEGDAIHPFLIEKEKSIYKKGALKNLRKKVDYLMFCELENQDKTLTTYIFPIELKSGNQDDWHRQAKAGYTFAQYLVGFVEVQQKVNFDLPKSGNQLNYRCVLFSSKGSRLDRKPKLKTIQATTYIEHEIYKYQYCRKKCGERYFIESFIH</sequence>
<organism evidence="1 2">
    <name type="scientific">Aureispira anguillae</name>
    <dbReference type="NCBI Taxonomy" id="2864201"/>
    <lineage>
        <taxon>Bacteria</taxon>
        <taxon>Pseudomonadati</taxon>
        <taxon>Bacteroidota</taxon>
        <taxon>Saprospiria</taxon>
        <taxon>Saprospirales</taxon>
        <taxon>Saprospiraceae</taxon>
        <taxon>Aureispira</taxon>
    </lineage>
</organism>
<protein>
    <submittedName>
        <fullName evidence="1">Uncharacterized protein</fullName>
    </submittedName>
</protein>
<evidence type="ECO:0000313" key="1">
    <source>
        <dbReference type="EMBL" id="BDS09504.1"/>
    </source>
</evidence>
<gene>
    <name evidence="1" type="ORF">AsAng_0002050</name>
</gene>
<dbReference type="KEGG" id="aup:AsAng_0002050"/>
<proteinExistence type="predicted"/>
<dbReference type="AlphaFoldDB" id="A0A915VMQ2"/>
<keyword evidence="2" id="KW-1185">Reference proteome</keyword>
<dbReference type="RefSeq" id="WP_264790890.1">
    <property type="nucleotide sequence ID" value="NZ_AP026867.1"/>
</dbReference>
<accession>A0A915VMQ2</accession>